<proteinExistence type="predicted"/>
<dbReference type="AlphaFoldDB" id="A0A2W1JI99"/>
<reference evidence="3 4" key="1">
    <citation type="journal article" date="2018" name="Sci. Rep.">
        <title>A novel species of the marine cyanobacterium Acaryochloris with a unique pigment content and lifestyle.</title>
        <authorList>
            <person name="Partensky F."/>
            <person name="Six C."/>
            <person name="Ratin M."/>
            <person name="Garczarek L."/>
            <person name="Vaulot D."/>
            <person name="Probert I."/>
            <person name="Calteau A."/>
            <person name="Gourvil P."/>
            <person name="Marie D."/>
            <person name="Grebert T."/>
            <person name="Bouchier C."/>
            <person name="Le Panse S."/>
            <person name="Gachenot M."/>
            <person name="Rodriguez F."/>
            <person name="Garrido J.L."/>
        </authorList>
    </citation>
    <scope>NUCLEOTIDE SEQUENCE [LARGE SCALE GENOMIC DNA]</scope>
    <source>
        <strain evidence="3 4">RCC1774</strain>
    </source>
</reference>
<organism evidence="3 4">
    <name type="scientific">Acaryochloris thomasi RCC1774</name>
    <dbReference type="NCBI Taxonomy" id="1764569"/>
    <lineage>
        <taxon>Bacteria</taxon>
        <taxon>Bacillati</taxon>
        <taxon>Cyanobacteriota</taxon>
        <taxon>Cyanophyceae</taxon>
        <taxon>Acaryochloridales</taxon>
        <taxon>Acaryochloridaceae</taxon>
        <taxon>Acaryochloris</taxon>
        <taxon>Acaryochloris thomasi</taxon>
    </lineage>
</organism>
<name>A0A2W1JI99_9CYAN</name>
<feature type="domain" description="Glycosyl transferase family 1" evidence="1">
    <location>
        <begin position="197"/>
        <end position="350"/>
    </location>
</feature>
<keyword evidence="3" id="KW-0808">Transferase</keyword>
<dbReference type="Proteomes" id="UP000248857">
    <property type="component" value="Unassembled WGS sequence"/>
</dbReference>
<dbReference type="PANTHER" id="PTHR45947:SF3">
    <property type="entry name" value="SULFOQUINOVOSYL TRANSFERASE SQD2"/>
    <property type="match status" value="1"/>
</dbReference>
<dbReference type="GO" id="GO:0016757">
    <property type="term" value="F:glycosyltransferase activity"/>
    <property type="evidence" value="ECO:0007669"/>
    <property type="project" value="UniProtKB-KW"/>
</dbReference>
<keyword evidence="3" id="KW-0328">Glycosyltransferase</keyword>
<dbReference type="InterPro" id="IPR028098">
    <property type="entry name" value="Glyco_trans_4-like_N"/>
</dbReference>
<feature type="domain" description="Glycosyltransferase subfamily 4-like N-terminal" evidence="2">
    <location>
        <begin position="16"/>
        <end position="174"/>
    </location>
</feature>
<dbReference type="Gene3D" id="3.40.50.2000">
    <property type="entry name" value="Glycogen Phosphorylase B"/>
    <property type="match status" value="2"/>
</dbReference>
<dbReference type="InterPro" id="IPR050194">
    <property type="entry name" value="Glycosyltransferase_grp1"/>
</dbReference>
<dbReference type="OrthoDB" id="9771846at2"/>
<dbReference type="Pfam" id="PF13439">
    <property type="entry name" value="Glyco_transf_4"/>
    <property type="match status" value="1"/>
</dbReference>
<evidence type="ECO:0000259" key="2">
    <source>
        <dbReference type="Pfam" id="PF13439"/>
    </source>
</evidence>
<gene>
    <name evidence="3" type="primary">tuaC_2</name>
    <name evidence="3" type="ORF">C1752_02335</name>
</gene>
<evidence type="ECO:0000259" key="1">
    <source>
        <dbReference type="Pfam" id="PF00534"/>
    </source>
</evidence>
<dbReference type="SUPFAM" id="SSF53756">
    <property type="entry name" value="UDP-Glycosyltransferase/glycogen phosphorylase"/>
    <property type="match status" value="1"/>
</dbReference>
<comment type="caution">
    <text evidence="3">The sequence shown here is derived from an EMBL/GenBank/DDBJ whole genome shotgun (WGS) entry which is preliminary data.</text>
</comment>
<dbReference type="RefSeq" id="WP_110986290.1">
    <property type="nucleotide sequence ID" value="NZ_CAWNWM010000006.1"/>
</dbReference>
<dbReference type="PANTHER" id="PTHR45947">
    <property type="entry name" value="SULFOQUINOVOSYL TRANSFERASE SQD2"/>
    <property type="match status" value="1"/>
</dbReference>
<dbReference type="EC" id="2.4.-.-" evidence="3"/>
<protein>
    <submittedName>
        <fullName evidence="3">Teichuronic acid biosynthesis glycosyltransferase TuaC</fullName>
        <ecNumber evidence="3">2.4.-.-</ecNumber>
    </submittedName>
</protein>
<dbReference type="Pfam" id="PF00534">
    <property type="entry name" value="Glycos_transf_1"/>
    <property type="match status" value="1"/>
</dbReference>
<evidence type="ECO:0000313" key="4">
    <source>
        <dbReference type="Proteomes" id="UP000248857"/>
    </source>
</evidence>
<sequence length="396" mass="43669">MKIAVIGAKGLPAQQGGIEQHCAEICARMAAWGHEVDLFARPSYNGTSWFHHDIYHGVRVITLPSLPLRGIDAFLNSALAAIMTLRRPYDVVFFHALGPSLFSWIPKLVTTSKVISVCHGLDWQRAKWGRFSSLMLRLGEKTAAHCADDIIVVSHALQSYFSQAHARETTYIPNAPAKYADSDPNFAYGQSLGLTANKYVLFLGRIVPEKCPDLLLEAFSKLQPAGWKLVFVGGGSDTEEFSTDLQKRATGRMDIVFTGQLKGKFLAEIVRGSGLFALPSDLEGLPLAMLEAMREGIPVLASDILVHQQLLGRDRGVLFKAGDLESCIEALDWSINHSGNLAEMAHAAQKHIQRHYDWDGITIETLNLCFALLGSSPDVSLPIISTQGKKYFRHRM</sequence>
<keyword evidence="4" id="KW-1185">Reference proteome</keyword>
<evidence type="ECO:0000313" key="3">
    <source>
        <dbReference type="EMBL" id="PZD73198.1"/>
    </source>
</evidence>
<dbReference type="InterPro" id="IPR001296">
    <property type="entry name" value="Glyco_trans_1"/>
</dbReference>
<accession>A0A2W1JI99</accession>
<dbReference type="EMBL" id="PQWO01000006">
    <property type="protein sequence ID" value="PZD73198.1"/>
    <property type="molecule type" value="Genomic_DNA"/>
</dbReference>
<dbReference type="CDD" id="cd03801">
    <property type="entry name" value="GT4_PimA-like"/>
    <property type="match status" value="1"/>
</dbReference>